<evidence type="ECO:0000256" key="5">
    <source>
        <dbReference type="ARBA" id="ARBA00023002"/>
    </source>
</evidence>
<dbReference type="EC" id="1.1.1.25" evidence="2 9"/>
<feature type="binding site" evidence="9">
    <location>
        <position position="242"/>
    </location>
    <ligand>
        <name>shikimate</name>
        <dbReference type="ChEBI" id="CHEBI:36208"/>
    </ligand>
</feature>
<dbReference type="UniPathway" id="UPA00053">
    <property type="reaction ID" value="UER00087"/>
</dbReference>
<evidence type="ECO:0000256" key="1">
    <source>
        <dbReference type="ARBA" id="ARBA00004871"/>
    </source>
</evidence>
<evidence type="ECO:0000256" key="8">
    <source>
        <dbReference type="ARBA" id="ARBA00060613"/>
    </source>
</evidence>
<feature type="binding site" evidence="9">
    <location>
        <begin position="148"/>
        <end position="152"/>
    </location>
    <ligand>
        <name>NADP(+)</name>
        <dbReference type="ChEBI" id="CHEBI:58349"/>
    </ligand>
</feature>
<dbReference type="EMBL" id="LT960614">
    <property type="protein sequence ID" value="SON55676.1"/>
    <property type="molecule type" value="Genomic_DNA"/>
</dbReference>
<keyword evidence="3 9" id="KW-0028">Amino-acid biosynthesis</keyword>
<dbReference type="CDD" id="cd01065">
    <property type="entry name" value="NAD_bind_Shikimate_DH"/>
    <property type="match status" value="1"/>
</dbReference>
<dbReference type="RefSeq" id="WP_245884236.1">
    <property type="nucleotide sequence ID" value="NZ_LT960614.1"/>
</dbReference>
<feature type="domain" description="Shikimate dehydrogenase substrate binding N-terminal" evidence="11">
    <location>
        <begin position="24"/>
        <end position="111"/>
    </location>
</feature>
<dbReference type="InterPro" id="IPR046346">
    <property type="entry name" value="Aminoacid_DH-like_N_sf"/>
</dbReference>
<comment type="pathway">
    <text evidence="1 9">Metabolic intermediate biosynthesis; chorismate biosynthesis; chorismate from D-erythrose 4-phosphate and phosphoenolpyruvate: step 4/7.</text>
</comment>
<dbReference type="GO" id="GO:0019632">
    <property type="term" value="P:shikimate metabolic process"/>
    <property type="evidence" value="ECO:0007669"/>
    <property type="project" value="TreeGrafter"/>
</dbReference>
<dbReference type="PANTHER" id="PTHR21089">
    <property type="entry name" value="SHIKIMATE DEHYDROGENASE"/>
    <property type="match status" value="1"/>
</dbReference>
<dbReference type="Pfam" id="PF01488">
    <property type="entry name" value="Shikimate_DH"/>
    <property type="match status" value="1"/>
</dbReference>
<feature type="binding site" evidence="9">
    <location>
        <position position="84"/>
    </location>
    <ligand>
        <name>shikimate</name>
        <dbReference type="ChEBI" id="CHEBI:36208"/>
    </ligand>
</feature>
<dbReference type="GO" id="GO:0009073">
    <property type="term" value="P:aromatic amino acid family biosynthetic process"/>
    <property type="evidence" value="ECO:0007669"/>
    <property type="project" value="UniProtKB-KW"/>
</dbReference>
<dbReference type="Gene3D" id="3.40.50.720">
    <property type="entry name" value="NAD(P)-binding Rossmann-like Domain"/>
    <property type="match status" value="1"/>
</dbReference>
<comment type="pathway">
    <text evidence="8">Aromatic compound metabolism; 3,4-dihydroxybenzoate biosynthesis; 3-dehydroquinate from D-quinate (NAD(+) route).</text>
</comment>
<evidence type="ECO:0000256" key="6">
    <source>
        <dbReference type="ARBA" id="ARBA00023141"/>
    </source>
</evidence>
<protein>
    <recommendedName>
        <fullName evidence="2 9">Shikimate dehydrogenase (NADP(+))</fullName>
        <shortName evidence="9">SDH</shortName>
        <ecNumber evidence="2 9">1.1.1.25</ecNumber>
    </recommendedName>
</protein>
<dbReference type="GO" id="GO:0050661">
    <property type="term" value="F:NADP binding"/>
    <property type="evidence" value="ECO:0007669"/>
    <property type="project" value="TreeGrafter"/>
</dbReference>
<evidence type="ECO:0000256" key="4">
    <source>
        <dbReference type="ARBA" id="ARBA00022857"/>
    </source>
</evidence>
<dbReference type="SUPFAM" id="SSF53223">
    <property type="entry name" value="Aminoacid dehydrogenase-like, N-terminal domain"/>
    <property type="match status" value="1"/>
</dbReference>
<dbReference type="Pfam" id="PF18317">
    <property type="entry name" value="SDH_C"/>
    <property type="match status" value="1"/>
</dbReference>
<feature type="binding site" evidence="9">
    <location>
        <position position="240"/>
    </location>
    <ligand>
        <name>NADP(+)</name>
        <dbReference type="ChEBI" id="CHEBI:58349"/>
    </ligand>
</feature>
<dbReference type="SUPFAM" id="SSF51735">
    <property type="entry name" value="NAD(P)-binding Rossmann-fold domains"/>
    <property type="match status" value="1"/>
</dbReference>
<feature type="binding site" evidence="9">
    <location>
        <position position="100"/>
    </location>
    <ligand>
        <name>NADP(+)</name>
        <dbReference type="ChEBI" id="CHEBI:58349"/>
    </ligand>
</feature>
<comment type="subunit">
    <text evidence="9">Homodimer.</text>
</comment>
<keyword evidence="4 9" id="KW-0521">NADP</keyword>
<keyword evidence="5 9" id="KW-0560">Oxidoreductase</keyword>
<keyword evidence="6 9" id="KW-0057">Aromatic amino acid biosynthesis</keyword>
<dbReference type="AlphaFoldDB" id="A0A2C9D5U9"/>
<feature type="binding site" evidence="9">
    <location>
        <begin position="32"/>
        <end position="34"/>
    </location>
    <ligand>
        <name>shikimate</name>
        <dbReference type="ChEBI" id="CHEBI:36208"/>
    </ligand>
</feature>
<dbReference type="GO" id="GO:0009423">
    <property type="term" value="P:chorismate biosynthetic process"/>
    <property type="evidence" value="ECO:0007669"/>
    <property type="project" value="UniProtKB-UniRule"/>
</dbReference>
<evidence type="ECO:0000259" key="12">
    <source>
        <dbReference type="Pfam" id="PF18317"/>
    </source>
</evidence>
<feature type="binding site" evidence="9">
    <location>
        <position position="124"/>
    </location>
    <ligand>
        <name>shikimate</name>
        <dbReference type="ChEBI" id="CHEBI:36208"/>
    </ligand>
</feature>
<comment type="catalytic activity">
    <reaction evidence="7 9">
        <text>shikimate + NADP(+) = 3-dehydroshikimate + NADPH + H(+)</text>
        <dbReference type="Rhea" id="RHEA:17737"/>
        <dbReference type="ChEBI" id="CHEBI:15378"/>
        <dbReference type="ChEBI" id="CHEBI:16630"/>
        <dbReference type="ChEBI" id="CHEBI:36208"/>
        <dbReference type="ChEBI" id="CHEBI:57783"/>
        <dbReference type="ChEBI" id="CHEBI:58349"/>
        <dbReference type="EC" id="1.1.1.25"/>
    </reaction>
</comment>
<feature type="binding site" evidence="9">
    <location>
        <position position="270"/>
    </location>
    <ligand>
        <name>shikimate</name>
        <dbReference type="ChEBI" id="CHEBI:36208"/>
    </ligand>
</feature>
<feature type="active site" description="Proton acceptor" evidence="9">
    <location>
        <position position="88"/>
    </location>
</feature>
<evidence type="ECO:0000313" key="14">
    <source>
        <dbReference type="Proteomes" id="UP000223606"/>
    </source>
</evidence>
<organism evidence="13 14">
    <name type="scientific">Hartmannibacter diazotrophicus</name>
    <dbReference type="NCBI Taxonomy" id="1482074"/>
    <lineage>
        <taxon>Bacteria</taxon>
        <taxon>Pseudomonadati</taxon>
        <taxon>Pseudomonadota</taxon>
        <taxon>Alphaproteobacteria</taxon>
        <taxon>Hyphomicrobiales</taxon>
        <taxon>Pleomorphomonadaceae</taxon>
        <taxon>Hartmannibacter</taxon>
    </lineage>
</organism>
<comment type="function">
    <text evidence="9">Involved in the biosynthesis of the chorismate, which leads to the biosynthesis of aromatic amino acids. Catalyzes the reversible NADPH linked reduction of 3-dehydroshikimate (DHSA) to yield shikimate (SA).</text>
</comment>
<feature type="binding site" evidence="9">
    <location>
        <position position="109"/>
    </location>
    <ligand>
        <name>shikimate</name>
        <dbReference type="ChEBI" id="CHEBI:36208"/>
    </ligand>
</feature>
<dbReference type="Pfam" id="PF08501">
    <property type="entry name" value="Shikimate_dh_N"/>
    <property type="match status" value="1"/>
</dbReference>
<dbReference type="InterPro" id="IPR036291">
    <property type="entry name" value="NAD(P)-bd_dom_sf"/>
</dbReference>
<dbReference type="KEGG" id="hdi:HDIA_2135"/>
<feature type="domain" description="Quinate/shikimate 5-dehydrogenase/glutamyl-tRNA reductase" evidence="10">
    <location>
        <begin position="142"/>
        <end position="214"/>
    </location>
</feature>
<proteinExistence type="inferred from homology"/>
<dbReference type="HAMAP" id="MF_00222">
    <property type="entry name" value="Shikimate_DH_AroE"/>
    <property type="match status" value="1"/>
</dbReference>
<feature type="binding site" evidence="9">
    <location>
        <position position="263"/>
    </location>
    <ligand>
        <name>NADP(+)</name>
        <dbReference type="ChEBI" id="CHEBI:58349"/>
    </ligand>
</feature>
<feature type="domain" description="SDH C-terminal" evidence="12">
    <location>
        <begin position="263"/>
        <end position="288"/>
    </location>
</feature>
<dbReference type="GO" id="GO:0004764">
    <property type="term" value="F:shikimate 3-dehydrogenase (NADP+) activity"/>
    <property type="evidence" value="ECO:0007669"/>
    <property type="project" value="UniProtKB-UniRule"/>
</dbReference>
<evidence type="ECO:0000256" key="7">
    <source>
        <dbReference type="ARBA" id="ARBA00049442"/>
    </source>
</evidence>
<dbReference type="InterPro" id="IPR022893">
    <property type="entry name" value="Shikimate_DH_fam"/>
</dbReference>
<evidence type="ECO:0000256" key="3">
    <source>
        <dbReference type="ARBA" id="ARBA00022605"/>
    </source>
</evidence>
<evidence type="ECO:0000259" key="11">
    <source>
        <dbReference type="Pfam" id="PF08501"/>
    </source>
</evidence>
<dbReference type="GO" id="GO:0008652">
    <property type="term" value="P:amino acid biosynthetic process"/>
    <property type="evidence" value="ECO:0007669"/>
    <property type="project" value="UniProtKB-KW"/>
</dbReference>
<dbReference type="PANTHER" id="PTHR21089:SF1">
    <property type="entry name" value="BIFUNCTIONAL 3-DEHYDROQUINATE DEHYDRATASE_SHIKIMATE DEHYDROGENASE, CHLOROPLASTIC"/>
    <property type="match status" value="1"/>
</dbReference>
<comment type="caution">
    <text evidence="9">Lacks conserved residue(s) required for the propagation of feature annotation.</text>
</comment>
<sequence length="311" mass="33669">MTSTKNGSGRAMAQDPLPAIRAGLIGRGIQKSRTPGMHEAEGARLGLDYRYRLLDFDHMGLQDSDLPAIVEKARAEGYRGLNITYPFKERVIACLDRLSDDARSIGAVNTVVFEAGEATGYNTDCWGFGESFRRGLDEPRLDRVVLIGAGGAGMAVGKALLDVGVRHLVIADRDSDKAASLIASLGERCGHDRVSHTDNVGAAIARADGIVNATPVGMDKYPGMSVKPEDLRSDLWVADVVYFPEETELLRQARALGCQVLPGSGMAIFQAVIAFRLMTGVEPDPEQMAGHFRALRRDGGMRIDINELFRP</sequence>
<comment type="similarity">
    <text evidence="9">Belongs to the shikimate dehydrogenase family.</text>
</comment>
<keyword evidence="14" id="KW-1185">Reference proteome</keyword>
<dbReference type="GO" id="GO:0005829">
    <property type="term" value="C:cytosol"/>
    <property type="evidence" value="ECO:0007669"/>
    <property type="project" value="TreeGrafter"/>
</dbReference>
<dbReference type="Gene3D" id="3.40.50.10860">
    <property type="entry name" value="Leucine Dehydrogenase, chain A, domain 1"/>
    <property type="match status" value="1"/>
</dbReference>
<dbReference type="InterPro" id="IPR013708">
    <property type="entry name" value="Shikimate_DH-bd_N"/>
</dbReference>
<name>A0A2C9D5U9_9HYPH</name>
<evidence type="ECO:0000259" key="10">
    <source>
        <dbReference type="Pfam" id="PF01488"/>
    </source>
</evidence>
<dbReference type="Proteomes" id="UP000223606">
    <property type="component" value="Chromosome 1"/>
</dbReference>
<dbReference type="InterPro" id="IPR041121">
    <property type="entry name" value="SDH_C"/>
</dbReference>
<reference evidence="14" key="1">
    <citation type="submission" date="2017-09" db="EMBL/GenBank/DDBJ databases">
        <title>Genome sequence of Nannocystis excedens DSM 71.</title>
        <authorList>
            <person name="Blom J."/>
        </authorList>
    </citation>
    <scope>NUCLEOTIDE SEQUENCE [LARGE SCALE GENOMIC DNA]</scope>
    <source>
        <strain evidence="14">type strain: E19</strain>
    </source>
</reference>
<accession>A0A2C9D5U9</accession>
<evidence type="ECO:0000256" key="2">
    <source>
        <dbReference type="ARBA" id="ARBA00012962"/>
    </source>
</evidence>
<gene>
    <name evidence="13" type="primary">aroE_1</name>
    <name evidence="9" type="synonym">aroE</name>
    <name evidence="13" type="ORF">HDIA_2135</name>
</gene>
<dbReference type="InterPro" id="IPR006151">
    <property type="entry name" value="Shikm_DH/Glu-tRNA_Rdtase"/>
</dbReference>
<dbReference type="NCBIfam" id="NF001319">
    <property type="entry name" value="PRK00258.3-3"/>
    <property type="match status" value="1"/>
</dbReference>
<evidence type="ECO:0000313" key="13">
    <source>
        <dbReference type="EMBL" id="SON55676.1"/>
    </source>
</evidence>
<evidence type="ECO:0000256" key="9">
    <source>
        <dbReference type="HAMAP-Rule" id="MF_00222"/>
    </source>
</evidence>
<dbReference type="FunFam" id="3.40.50.720:FF:000086">
    <property type="entry name" value="Quinate/shikimate dehydrogenase"/>
    <property type="match status" value="1"/>
</dbReference>
<dbReference type="NCBIfam" id="NF009201">
    <property type="entry name" value="PRK12549.1"/>
    <property type="match status" value="1"/>
</dbReference>